<gene>
    <name evidence="6" type="ORF">BRADI_1g78335v3</name>
</gene>
<evidence type="ECO:0000256" key="3">
    <source>
        <dbReference type="ARBA" id="ARBA00038471"/>
    </source>
</evidence>
<dbReference type="Pfam" id="PF04043">
    <property type="entry name" value="PMEI"/>
    <property type="match status" value="1"/>
</dbReference>
<sequence>MRATAVVVLFLAGADSIMNATCSSLGAYPGYSYCVNVLSSDPSSGNAKDARDLAIIAANATSHNITQTAHTIDELLVYLQRCSADYSHYMGDLVDGRDPTNKLFYASIVGPDSCNVEFDQNQEWGFTKELLTDEDAQNAALTIFTANVALLNSLNKSLALPPSPSPASIINATCYALPDLYEEFERTLDLAVIAIHAVQRNITSAVRLIDGLVSDLAGCKAAYGAMAQKVGGALEDLVARRDHVGAANKLADASHDPVSCDAGRAHFASNIASSLGQTS</sequence>
<evidence type="ECO:0000259" key="5">
    <source>
        <dbReference type="Pfam" id="PF04043"/>
    </source>
</evidence>
<reference evidence="6 7" key="1">
    <citation type="journal article" date="2010" name="Nature">
        <title>Genome sequencing and analysis of the model grass Brachypodium distachyon.</title>
        <authorList>
            <consortium name="International Brachypodium Initiative"/>
        </authorList>
    </citation>
    <scope>NUCLEOTIDE SEQUENCE [LARGE SCALE GENOMIC DNA]</scope>
    <source>
        <strain evidence="6 7">Bd21</strain>
    </source>
</reference>
<dbReference type="InterPro" id="IPR035513">
    <property type="entry name" value="Invertase/methylesterase_inhib"/>
</dbReference>
<dbReference type="InParanoid" id="A0A0Q3HN65"/>
<keyword evidence="8" id="KW-1185">Reference proteome</keyword>
<evidence type="ECO:0000256" key="4">
    <source>
        <dbReference type="SAM" id="SignalP"/>
    </source>
</evidence>
<reference evidence="7" key="3">
    <citation type="submission" date="2018-08" db="UniProtKB">
        <authorList>
            <consortium name="EnsemblPlants"/>
        </authorList>
    </citation>
    <scope>IDENTIFICATION</scope>
    <source>
        <strain evidence="7">cv. Bd21</strain>
    </source>
</reference>
<dbReference type="EMBL" id="CM000880">
    <property type="protein sequence ID" value="KQK24133.1"/>
    <property type="molecule type" value="Genomic_DNA"/>
</dbReference>
<dbReference type="Gene3D" id="1.20.140.40">
    <property type="entry name" value="Invertase/pectin methylesterase inhibitor family protein"/>
    <property type="match status" value="1"/>
</dbReference>
<dbReference type="Proteomes" id="UP000008810">
    <property type="component" value="Chromosome 1"/>
</dbReference>
<dbReference type="PANTHER" id="PTHR35357">
    <property type="entry name" value="OS02G0537100 PROTEIN"/>
    <property type="match status" value="1"/>
</dbReference>
<evidence type="ECO:0000313" key="6">
    <source>
        <dbReference type="EMBL" id="KQK24133.1"/>
    </source>
</evidence>
<protein>
    <recommendedName>
        <fullName evidence="5">Pectinesterase inhibitor domain-containing protein</fullName>
    </recommendedName>
</protein>
<dbReference type="EnsemblPlants" id="KQK24133">
    <property type="protein sequence ID" value="KQK24133"/>
    <property type="gene ID" value="BRADI_1g78335v3"/>
</dbReference>
<dbReference type="Gramene" id="KQK24133">
    <property type="protein sequence ID" value="KQK24133"/>
    <property type="gene ID" value="BRADI_1g78335v3"/>
</dbReference>
<feature type="signal peptide" evidence="4">
    <location>
        <begin position="1"/>
        <end position="16"/>
    </location>
</feature>
<evidence type="ECO:0000313" key="7">
    <source>
        <dbReference type="EnsemblPlants" id="KQK24133"/>
    </source>
</evidence>
<dbReference type="OrthoDB" id="679957at2759"/>
<keyword evidence="1 4" id="KW-0732">Signal</keyword>
<dbReference type="PANTHER" id="PTHR35357:SF8">
    <property type="entry name" value="OS01G0111000 PROTEIN"/>
    <property type="match status" value="1"/>
</dbReference>
<dbReference type="AlphaFoldDB" id="A0A0Q3HN65"/>
<dbReference type="InterPro" id="IPR006501">
    <property type="entry name" value="Pectinesterase_inhib_dom"/>
</dbReference>
<dbReference type="GO" id="GO:0009827">
    <property type="term" value="P:plant-type cell wall modification"/>
    <property type="evidence" value="ECO:0000318"/>
    <property type="project" value="GO_Central"/>
</dbReference>
<reference evidence="6" key="2">
    <citation type="submission" date="2017-06" db="EMBL/GenBank/DDBJ databases">
        <title>WGS assembly of Brachypodium distachyon.</title>
        <authorList>
            <consortium name="The International Brachypodium Initiative"/>
            <person name="Lucas S."/>
            <person name="Harmon-Smith M."/>
            <person name="Lail K."/>
            <person name="Tice H."/>
            <person name="Grimwood J."/>
            <person name="Bruce D."/>
            <person name="Barry K."/>
            <person name="Shu S."/>
            <person name="Lindquist E."/>
            <person name="Wang M."/>
            <person name="Pitluck S."/>
            <person name="Vogel J.P."/>
            <person name="Garvin D.F."/>
            <person name="Mockler T.C."/>
            <person name="Schmutz J."/>
            <person name="Rokhsar D."/>
            <person name="Bevan M.W."/>
        </authorList>
    </citation>
    <scope>NUCLEOTIDE SEQUENCE</scope>
    <source>
        <strain evidence="6">Bd21</strain>
    </source>
</reference>
<evidence type="ECO:0000256" key="1">
    <source>
        <dbReference type="ARBA" id="ARBA00022729"/>
    </source>
</evidence>
<dbReference type="GO" id="GO:0004857">
    <property type="term" value="F:enzyme inhibitor activity"/>
    <property type="evidence" value="ECO:0000318"/>
    <property type="project" value="GO_Central"/>
</dbReference>
<proteinExistence type="inferred from homology"/>
<keyword evidence="2" id="KW-1015">Disulfide bond</keyword>
<comment type="similarity">
    <text evidence="3">Belongs to the PMEI family.</text>
</comment>
<evidence type="ECO:0000313" key="8">
    <source>
        <dbReference type="Proteomes" id="UP000008810"/>
    </source>
</evidence>
<dbReference type="GO" id="GO:0009505">
    <property type="term" value="C:plant-type cell wall"/>
    <property type="evidence" value="ECO:0000318"/>
    <property type="project" value="GO_Central"/>
</dbReference>
<organism evidence="6">
    <name type="scientific">Brachypodium distachyon</name>
    <name type="common">Purple false brome</name>
    <name type="synonym">Trachynia distachya</name>
    <dbReference type="NCBI Taxonomy" id="15368"/>
    <lineage>
        <taxon>Eukaryota</taxon>
        <taxon>Viridiplantae</taxon>
        <taxon>Streptophyta</taxon>
        <taxon>Embryophyta</taxon>
        <taxon>Tracheophyta</taxon>
        <taxon>Spermatophyta</taxon>
        <taxon>Magnoliopsida</taxon>
        <taxon>Liliopsida</taxon>
        <taxon>Poales</taxon>
        <taxon>Poaceae</taxon>
        <taxon>BOP clade</taxon>
        <taxon>Pooideae</taxon>
        <taxon>Stipodae</taxon>
        <taxon>Brachypodieae</taxon>
        <taxon>Brachypodium</taxon>
    </lineage>
</organism>
<feature type="chain" id="PRO_5033724949" description="Pectinesterase inhibitor domain-containing protein" evidence="4">
    <location>
        <begin position="17"/>
        <end position="279"/>
    </location>
</feature>
<evidence type="ECO:0000256" key="2">
    <source>
        <dbReference type="ARBA" id="ARBA00023157"/>
    </source>
</evidence>
<feature type="domain" description="Pectinesterase inhibitor" evidence="5">
    <location>
        <begin position="17"/>
        <end position="147"/>
    </location>
</feature>
<accession>A0A0Q3HN65</accession>
<name>A0A0Q3HN65_BRADI</name>
<dbReference type="SUPFAM" id="SSF101148">
    <property type="entry name" value="Plant invertase/pectin methylesterase inhibitor"/>
    <property type="match status" value="2"/>
</dbReference>